<feature type="transmembrane region" description="Helical" evidence="16">
    <location>
        <begin position="393"/>
        <end position="414"/>
    </location>
</feature>
<dbReference type="PANTHER" id="PTHR12989:SF10">
    <property type="entry name" value="DOL-P-GLC:GLC(2)MAN(9)GLCNAC(2)-PP-DOL ALPHA-1,2-GLUCOSYLTRANSFERASE-RELATED"/>
    <property type="match status" value="1"/>
</dbReference>
<feature type="region of interest" description="Disordered" evidence="15">
    <location>
        <begin position="428"/>
        <end position="448"/>
    </location>
</feature>
<comment type="function">
    <text evidence="13">Dol-P-Glc:Glc(2)Man(9)GlcNAc(2)-PP-Dol alpha-1,2-glucosyltransferase that operates in the biosynthetic pathway of dolichol-linked oligosaccharides, the glycan precursors employed in protein asparagine (N)-glycosylation. The assembly of dolichol-linked oligosaccharides begins on the cytosolic side of the endoplasmic reticulum membrane and finishes in its lumen. The sequential addition of sugars to dolichol pyrophosphate produces dolichol-linked oligosaccharides containing fourteen sugars, including two GlcNAcs, nine mannoses and three glucoses. Once assembled, the oligosaccharide is transferred from the lipid to nascent proteins by oligosaccharyltransferases. In the lumen of the endoplasmic reticulum, adds the third and last glucose residue from dolichyl phosphate glucose (Dol-P-Glc) onto the lipid-linked oligosaccharide intermediate Glc(2)Man(9)GlcNAc(2)-PP-Dol to produce Glc(3)Man(9)GlcNAc(2)-PP-Dol.</text>
</comment>
<feature type="transmembrane region" description="Helical" evidence="16">
    <location>
        <begin position="46"/>
        <end position="68"/>
    </location>
</feature>
<dbReference type="PANTHER" id="PTHR12989">
    <property type="entry name" value="ALPHA-1,2-GLUCOSYLTRANSFERASE ALG10"/>
    <property type="match status" value="1"/>
</dbReference>
<keyword evidence="9" id="KW-0256">Endoplasmic reticulum</keyword>
<evidence type="ECO:0000256" key="1">
    <source>
        <dbReference type="ARBA" id="ARBA00004477"/>
    </source>
</evidence>
<feature type="transmembrane region" description="Helical" evidence="16">
    <location>
        <begin position="328"/>
        <end position="344"/>
    </location>
</feature>
<keyword evidence="11 16" id="KW-0472">Membrane</keyword>
<comment type="catalytic activity">
    <reaction evidence="14">
        <text>an alpha-D-Glc-(1-&gt;3)-alpha-D-Glc-(1-&gt;3)-alpha-D-Man-(1-&gt;2)-alpha-D-Man-(1-&gt;2)-alpha-D-Man-(1-&gt;3)-[alpha-D-Man-(1-&gt;2)-alpha-D-Man-(1-&gt;3)-[alpha-D-Man-(1-&gt;2)-alpha-D-Man-(1-&gt;6)]-alpha-D-Man-(1-&gt;6)]-beta-D-Man-(1-&gt;4)-beta-D-GlcNAc-(1-&gt;4)-alpha-D-GlcNAc-diphospho-di-trans,poly-cis-dolichol + a di-trans,poly-cis-dolichyl beta-D-glucosyl phosphate = a alpha-D-Glc-(1-&gt;2)-alpha-D-Glc-(1-&gt;3)-alpha-D-Glc-(1-&gt;3)-alpha-D-Man-(1-&gt;2)-alpha-D-Man-(1-&gt;2)-alpha-D-Man-(1-&gt;3)-[alpha-D-Man-(1-&gt;2)-alpha-D-Man-(1-&gt;3)-[alpha-D-Man-(1-&gt;2)-alpha-D-Man-(1-&gt;6)]-alpha-D-Man-(1-&gt;6)]-beta-D-Man-(1-&gt;4)-beta-D-GlcNAc-(1-&gt;4)-alpha-D-GlcNAc-diphospho-di-trans,poly-cis-dolichol + a di-trans,poly-cis-dolichyl phosphate + H(+)</text>
        <dbReference type="Rhea" id="RHEA:29543"/>
        <dbReference type="Rhea" id="RHEA-COMP:19498"/>
        <dbReference type="Rhea" id="RHEA-COMP:19502"/>
        <dbReference type="Rhea" id="RHEA-COMP:19512"/>
        <dbReference type="Rhea" id="RHEA-COMP:19522"/>
        <dbReference type="ChEBI" id="CHEBI:15378"/>
        <dbReference type="ChEBI" id="CHEBI:57525"/>
        <dbReference type="ChEBI" id="CHEBI:57683"/>
        <dbReference type="ChEBI" id="CHEBI:132522"/>
        <dbReference type="ChEBI" id="CHEBI:132523"/>
        <dbReference type="EC" id="2.4.1.256"/>
    </reaction>
    <physiologicalReaction direction="left-to-right" evidence="14">
        <dbReference type="Rhea" id="RHEA:29544"/>
    </physiologicalReaction>
</comment>
<evidence type="ECO:0000256" key="14">
    <source>
        <dbReference type="ARBA" id="ARBA00048064"/>
    </source>
</evidence>
<feature type="compositionally biased region" description="Basic and acidic residues" evidence="15">
    <location>
        <begin position="564"/>
        <end position="575"/>
    </location>
</feature>
<feature type="transmembrane region" description="Helical" evidence="16">
    <location>
        <begin position="467"/>
        <end position="491"/>
    </location>
</feature>
<keyword evidence="10 16" id="KW-1133">Transmembrane helix</keyword>
<sequence>MPEAIPVLGQLKEFASVALRPVLLSYITLYGLVARSARKHGWDQSFLWYFLIVVPALVGICWQAAVAINVPEPYLIMEISQIKNRLLRLPIQDEVFHIPQAQKYCLGRWTEWDDKITTPPGLYVISILIHRGLWFMTGGCSETGLRMTNWLAISLLALTAAQCRRLIEARLSERNTAKAQSSSPFSIYAVHTGMNIGLFPLLFFFSALYYTDVFSTLAVLLAFQNHLDRVSPWGKSWLSDLWTVFLGVAALCMRQTNVFWVVVFMGGLEAIHAVKTQPLPSSTQVSGRPTDFLGKVKYYVKLYSWGYIHDPALNLVSLDVQLICRTDVFFFVVSIAIAVLSNPIRVLRQVWPHVAVMGLFAAFVIWNGGVVLGDKSNHIATIHLPQMLYIWPLFTFFSAPLMIPFIMLLFPLFFNTFSQAQWQKWSSVNPQRKTPTAATQPPPDDDDNKDLYKIQKLYLTYLKNINILGYLSLIPAALAIIHLNTIIHPFTLADNRHYMFYTFRYTILRASWARYALAPAYVLCWAACWKVLGGCRPNGHKAQGDGCPAAHQEGHRHQQYPGRRGLENRPQHADGEGGWSVRFPSPQDTIRRGLAGGVGPRAGGAADASSSTNLIHPGLDADNLGGAAPAVSPPSLSTALLWLLATALSLVTAPLVEPRYFILPWVFWRLLAPAWPAHACYRPLLSSGGHHHHHPTRGWPGVLGGLFRAGRRVDVRLVVETVWFLGVHVVTAYMFLARPFYWRDGEGRVVDGGRVQRFMW</sequence>
<feature type="region of interest" description="Disordered" evidence="15">
    <location>
        <begin position="544"/>
        <end position="581"/>
    </location>
</feature>
<dbReference type="FunCoup" id="A0A423VW36">
    <property type="interactions" value="630"/>
</dbReference>
<feature type="transmembrane region" description="Helical" evidence="16">
    <location>
        <begin position="14"/>
        <end position="34"/>
    </location>
</feature>
<dbReference type="InParanoid" id="A0A423VW36"/>
<feature type="transmembrane region" description="Helical" evidence="16">
    <location>
        <begin position="512"/>
        <end position="532"/>
    </location>
</feature>
<evidence type="ECO:0000256" key="5">
    <source>
        <dbReference type="ARBA" id="ARBA00018512"/>
    </source>
</evidence>
<feature type="transmembrane region" description="Helical" evidence="16">
    <location>
        <begin position="350"/>
        <end position="372"/>
    </location>
</feature>
<evidence type="ECO:0000313" key="17">
    <source>
        <dbReference type="EMBL" id="ROV95280.1"/>
    </source>
</evidence>
<comment type="pathway">
    <text evidence="2">Protein modification; protein glycosylation.</text>
</comment>
<gene>
    <name evidence="17" type="ORF">VPNG_08948</name>
</gene>
<evidence type="ECO:0000256" key="6">
    <source>
        <dbReference type="ARBA" id="ARBA00022676"/>
    </source>
</evidence>
<evidence type="ECO:0000256" key="16">
    <source>
        <dbReference type="SAM" id="Phobius"/>
    </source>
</evidence>
<evidence type="ECO:0000256" key="2">
    <source>
        <dbReference type="ARBA" id="ARBA00004922"/>
    </source>
</evidence>
<evidence type="ECO:0000256" key="11">
    <source>
        <dbReference type="ARBA" id="ARBA00023136"/>
    </source>
</evidence>
<evidence type="ECO:0000313" key="18">
    <source>
        <dbReference type="Proteomes" id="UP000285146"/>
    </source>
</evidence>
<keyword evidence="7" id="KW-0808">Transferase</keyword>
<organism evidence="17 18">
    <name type="scientific">Cytospora leucostoma</name>
    <dbReference type="NCBI Taxonomy" id="1230097"/>
    <lineage>
        <taxon>Eukaryota</taxon>
        <taxon>Fungi</taxon>
        <taxon>Dikarya</taxon>
        <taxon>Ascomycota</taxon>
        <taxon>Pezizomycotina</taxon>
        <taxon>Sordariomycetes</taxon>
        <taxon>Sordariomycetidae</taxon>
        <taxon>Diaporthales</taxon>
        <taxon>Cytosporaceae</taxon>
        <taxon>Cytospora</taxon>
    </lineage>
</organism>
<dbReference type="EMBL" id="LKEB01000072">
    <property type="protein sequence ID" value="ROV95280.1"/>
    <property type="molecule type" value="Genomic_DNA"/>
</dbReference>
<evidence type="ECO:0000256" key="3">
    <source>
        <dbReference type="ARBA" id="ARBA00010600"/>
    </source>
</evidence>
<reference evidence="17 18" key="1">
    <citation type="submission" date="2015-09" db="EMBL/GenBank/DDBJ databases">
        <title>Host preference determinants of Valsa canker pathogens revealed by comparative genomics.</title>
        <authorList>
            <person name="Yin Z."/>
            <person name="Huang L."/>
        </authorList>
    </citation>
    <scope>NUCLEOTIDE SEQUENCE [LARGE SCALE GENOMIC DNA]</scope>
    <source>
        <strain evidence="17 18">SXYLt</strain>
    </source>
</reference>
<dbReference type="EC" id="2.4.1.256" evidence="4"/>
<dbReference type="OrthoDB" id="4769at2759"/>
<dbReference type="STRING" id="1230097.A0A423VW36"/>
<evidence type="ECO:0000256" key="15">
    <source>
        <dbReference type="SAM" id="MobiDB-lite"/>
    </source>
</evidence>
<comment type="similarity">
    <text evidence="3">Belongs to the ALG10 glucosyltransferase family.</text>
</comment>
<dbReference type="GO" id="GO:0006488">
    <property type="term" value="P:dolichol-linked oligosaccharide biosynthetic process"/>
    <property type="evidence" value="ECO:0007669"/>
    <property type="project" value="InterPro"/>
</dbReference>
<keyword evidence="6" id="KW-0328">Glycosyltransferase</keyword>
<evidence type="ECO:0000256" key="10">
    <source>
        <dbReference type="ARBA" id="ARBA00022989"/>
    </source>
</evidence>
<evidence type="ECO:0000256" key="8">
    <source>
        <dbReference type="ARBA" id="ARBA00022692"/>
    </source>
</evidence>
<dbReference type="Proteomes" id="UP000285146">
    <property type="component" value="Unassembled WGS sequence"/>
</dbReference>
<feature type="transmembrane region" description="Helical" evidence="16">
    <location>
        <begin position="241"/>
        <end position="265"/>
    </location>
</feature>
<evidence type="ECO:0000256" key="12">
    <source>
        <dbReference type="ARBA" id="ARBA00032069"/>
    </source>
</evidence>
<accession>A0A423VW36</accession>
<comment type="caution">
    <text evidence="17">The sequence shown here is derived from an EMBL/GenBank/DDBJ whole genome shotgun (WGS) entry which is preliminary data.</text>
</comment>
<dbReference type="AlphaFoldDB" id="A0A423VW36"/>
<name>A0A423VW36_9PEZI</name>
<proteinExistence type="inferred from homology"/>
<dbReference type="GO" id="GO:0106073">
    <property type="term" value="F:dolichyl pyrophosphate Glc2Man9GlcNAc2 alpha-1,2-glucosyltransferase activity"/>
    <property type="evidence" value="ECO:0007669"/>
    <property type="project" value="UniProtKB-EC"/>
</dbReference>
<protein>
    <recommendedName>
        <fullName evidence="5">Dol-P-Glc:Glc(2)Man(9)GlcNAc(2)-PP-Dol alpha-1,2-glucosyltransferase</fullName>
        <ecNumber evidence="4">2.4.1.256</ecNumber>
    </recommendedName>
    <alternativeName>
        <fullName evidence="12">Asparagine-linked glycosylation protein 10</fullName>
    </alternativeName>
</protein>
<evidence type="ECO:0000256" key="9">
    <source>
        <dbReference type="ARBA" id="ARBA00022824"/>
    </source>
</evidence>
<dbReference type="Pfam" id="PF04922">
    <property type="entry name" value="DIE2_ALG10"/>
    <property type="match status" value="1"/>
</dbReference>
<dbReference type="InterPro" id="IPR016900">
    <property type="entry name" value="Alg10"/>
</dbReference>
<dbReference type="GO" id="GO:0005789">
    <property type="term" value="C:endoplasmic reticulum membrane"/>
    <property type="evidence" value="ECO:0007669"/>
    <property type="project" value="UniProtKB-SubCell"/>
</dbReference>
<dbReference type="UniPathway" id="UPA00378"/>
<evidence type="ECO:0000256" key="7">
    <source>
        <dbReference type="ARBA" id="ARBA00022679"/>
    </source>
</evidence>
<evidence type="ECO:0000256" key="4">
    <source>
        <dbReference type="ARBA" id="ARBA00011967"/>
    </source>
</evidence>
<evidence type="ECO:0000256" key="13">
    <source>
        <dbReference type="ARBA" id="ARBA00044727"/>
    </source>
</evidence>
<keyword evidence="18" id="KW-1185">Reference proteome</keyword>
<comment type="subcellular location">
    <subcellularLocation>
        <location evidence="1">Endoplasmic reticulum membrane</location>
        <topology evidence="1">Multi-pass membrane protein</topology>
    </subcellularLocation>
</comment>
<feature type="transmembrane region" description="Helical" evidence="16">
    <location>
        <begin position="717"/>
        <end position="736"/>
    </location>
</feature>
<keyword evidence="8 16" id="KW-0812">Transmembrane</keyword>